<proteinExistence type="predicted"/>
<dbReference type="PROSITE" id="PS50977">
    <property type="entry name" value="HTH_TETR_2"/>
    <property type="match status" value="1"/>
</dbReference>
<dbReference type="Proteomes" id="UP001501446">
    <property type="component" value="Unassembled WGS sequence"/>
</dbReference>
<dbReference type="PANTHER" id="PTHR30055:SF234">
    <property type="entry name" value="HTH-TYPE TRANSCRIPTIONAL REGULATOR BETI"/>
    <property type="match status" value="1"/>
</dbReference>
<dbReference type="Pfam" id="PF00440">
    <property type="entry name" value="TetR_N"/>
    <property type="match status" value="1"/>
</dbReference>
<accession>A0ABP8WP71</accession>
<evidence type="ECO:0000256" key="1">
    <source>
        <dbReference type="ARBA" id="ARBA00023015"/>
    </source>
</evidence>
<dbReference type="SUPFAM" id="SSF46689">
    <property type="entry name" value="Homeodomain-like"/>
    <property type="match status" value="1"/>
</dbReference>
<evidence type="ECO:0000259" key="5">
    <source>
        <dbReference type="PROSITE" id="PS50977"/>
    </source>
</evidence>
<feature type="DNA-binding region" description="H-T-H motif" evidence="4">
    <location>
        <begin position="13"/>
        <end position="32"/>
    </location>
</feature>
<keyword evidence="2 4" id="KW-0238">DNA-binding</keyword>
<dbReference type="Gene3D" id="1.10.357.10">
    <property type="entry name" value="Tetracycline Repressor, domain 2"/>
    <property type="match status" value="1"/>
</dbReference>
<evidence type="ECO:0000313" key="6">
    <source>
        <dbReference type="EMBL" id="GAA4692864.1"/>
    </source>
</evidence>
<comment type="caution">
    <text evidence="6">The sequence shown here is derived from an EMBL/GenBank/DDBJ whole genome shotgun (WGS) entry which is preliminary data.</text>
</comment>
<dbReference type="InterPro" id="IPR036271">
    <property type="entry name" value="Tet_transcr_reg_TetR-rel_C_sf"/>
</dbReference>
<keyword evidence="1" id="KW-0805">Transcription regulation</keyword>
<feature type="domain" description="HTH tetR-type" evidence="5">
    <location>
        <begin position="1"/>
        <end position="50"/>
    </location>
</feature>
<gene>
    <name evidence="6" type="ORF">GCM10025781_07710</name>
</gene>
<dbReference type="SUPFAM" id="SSF48498">
    <property type="entry name" value="Tetracyclin repressor-like, C-terminal domain"/>
    <property type="match status" value="1"/>
</dbReference>
<sequence>MTVLQGKGSEQMSMQSVAQEAGVSVGLIYRYFANKEDVLRSVIVGVLEDIEARVPAAILAAGEDPVDQVAAGFDAYCRVIAENSEAAVITYRESSRLSAENRTLIKDLEMGSVQPLGRATQEAVEAGLFAPVDVDLFAYNLVLLAHGWALKSWYFQPQHTVDSYIRGQLALVLSAALTPDHHIEYSRYLTAKED</sequence>
<dbReference type="InterPro" id="IPR009057">
    <property type="entry name" value="Homeodomain-like_sf"/>
</dbReference>
<dbReference type="InterPro" id="IPR001647">
    <property type="entry name" value="HTH_TetR"/>
</dbReference>
<name>A0ABP8WP71_9MICC</name>
<evidence type="ECO:0000256" key="3">
    <source>
        <dbReference type="ARBA" id="ARBA00023163"/>
    </source>
</evidence>
<dbReference type="Pfam" id="PF17932">
    <property type="entry name" value="TetR_C_24"/>
    <property type="match status" value="1"/>
</dbReference>
<dbReference type="InterPro" id="IPR023772">
    <property type="entry name" value="DNA-bd_HTH_TetR-type_CS"/>
</dbReference>
<dbReference type="PANTHER" id="PTHR30055">
    <property type="entry name" value="HTH-TYPE TRANSCRIPTIONAL REGULATOR RUTR"/>
    <property type="match status" value="1"/>
</dbReference>
<dbReference type="PROSITE" id="PS01081">
    <property type="entry name" value="HTH_TETR_1"/>
    <property type="match status" value="1"/>
</dbReference>
<reference evidence="7" key="1">
    <citation type="journal article" date="2019" name="Int. J. Syst. Evol. Microbiol.">
        <title>The Global Catalogue of Microorganisms (GCM) 10K type strain sequencing project: providing services to taxonomists for standard genome sequencing and annotation.</title>
        <authorList>
            <consortium name="The Broad Institute Genomics Platform"/>
            <consortium name="The Broad Institute Genome Sequencing Center for Infectious Disease"/>
            <person name="Wu L."/>
            <person name="Ma J."/>
        </authorList>
    </citation>
    <scope>NUCLEOTIDE SEQUENCE [LARGE SCALE GENOMIC DNA]</scope>
    <source>
        <strain evidence="7">JCM 18958</strain>
    </source>
</reference>
<evidence type="ECO:0000313" key="7">
    <source>
        <dbReference type="Proteomes" id="UP001501446"/>
    </source>
</evidence>
<evidence type="ECO:0000256" key="2">
    <source>
        <dbReference type="ARBA" id="ARBA00023125"/>
    </source>
</evidence>
<dbReference type="EMBL" id="BAABLN010000008">
    <property type="protein sequence ID" value="GAA4692864.1"/>
    <property type="molecule type" value="Genomic_DNA"/>
</dbReference>
<protein>
    <submittedName>
        <fullName evidence="6">TetR/AcrR family transcriptional regulator</fullName>
    </submittedName>
</protein>
<dbReference type="InterPro" id="IPR041490">
    <property type="entry name" value="KstR2_TetR_C"/>
</dbReference>
<keyword evidence="7" id="KW-1185">Reference proteome</keyword>
<dbReference type="InterPro" id="IPR050109">
    <property type="entry name" value="HTH-type_TetR-like_transc_reg"/>
</dbReference>
<evidence type="ECO:0000256" key="4">
    <source>
        <dbReference type="PROSITE-ProRule" id="PRU00335"/>
    </source>
</evidence>
<keyword evidence="3" id="KW-0804">Transcription</keyword>
<organism evidence="6 7">
    <name type="scientific">Kocuria gwangalliensis</name>
    <dbReference type="NCBI Taxonomy" id="501592"/>
    <lineage>
        <taxon>Bacteria</taxon>
        <taxon>Bacillati</taxon>
        <taxon>Actinomycetota</taxon>
        <taxon>Actinomycetes</taxon>
        <taxon>Micrococcales</taxon>
        <taxon>Micrococcaceae</taxon>
        <taxon>Kocuria</taxon>
    </lineage>
</organism>